<dbReference type="InterPro" id="IPR009548">
    <property type="entry name" value="Prkrip1"/>
</dbReference>
<dbReference type="GO" id="GO:0005730">
    <property type="term" value="C:nucleolus"/>
    <property type="evidence" value="ECO:0007669"/>
    <property type="project" value="TreeGrafter"/>
</dbReference>
<dbReference type="GO" id="GO:0019901">
    <property type="term" value="F:protein kinase binding"/>
    <property type="evidence" value="ECO:0007669"/>
    <property type="project" value="TreeGrafter"/>
</dbReference>
<evidence type="ECO:0000313" key="3">
    <source>
        <dbReference type="EMBL" id="RMZ95638.1"/>
    </source>
</evidence>
<evidence type="ECO:0000313" key="4">
    <source>
        <dbReference type="Proteomes" id="UP000276133"/>
    </source>
</evidence>
<gene>
    <name evidence="3" type="ORF">BpHYR1_002885</name>
</gene>
<feature type="compositionally biased region" description="Basic and acidic residues" evidence="2">
    <location>
        <begin position="166"/>
        <end position="177"/>
    </location>
</feature>
<dbReference type="STRING" id="10195.A0A3M7P996"/>
<reference evidence="3 4" key="1">
    <citation type="journal article" date="2018" name="Sci. Rep.">
        <title>Genomic signatures of local adaptation to the degree of environmental predictability in rotifers.</title>
        <authorList>
            <person name="Franch-Gras L."/>
            <person name="Hahn C."/>
            <person name="Garcia-Roger E.M."/>
            <person name="Carmona M.J."/>
            <person name="Serra M."/>
            <person name="Gomez A."/>
        </authorList>
    </citation>
    <scope>NUCLEOTIDE SEQUENCE [LARGE SCALE GENOMIC DNA]</scope>
    <source>
        <strain evidence="3">HYR1</strain>
    </source>
</reference>
<dbReference type="AlphaFoldDB" id="A0A3M7P996"/>
<evidence type="ECO:0000256" key="2">
    <source>
        <dbReference type="SAM" id="MobiDB-lite"/>
    </source>
</evidence>
<keyword evidence="4" id="KW-1185">Reference proteome</keyword>
<feature type="region of interest" description="Disordered" evidence="2">
    <location>
        <begin position="1"/>
        <end position="53"/>
    </location>
</feature>
<evidence type="ECO:0000256" key="1">
    <source>
        <dbReference type="SAM" id="Coils"/>
    </source>
</evidence>
<sequence length="177" mass="20550">MNDLSSDDEKNIQPKKGPKTVTDIQRETIEKLMKDPNQEVFLSGPNETEQDVPIDTKRALNPHEFVRNVMGASAGAGSGEFDIYRGCRNRERLRQEFIKQQAEREKAQKEFEEIRLKNIAEAEKRTAKKRAKRIKAKEKLKSKFKKVDNIDQNTQDTNTEEEEIDLTEKVEENTEEL</sequence>
<dbReference type="OrthoDB" id="10067079at2759"/>
<keyword evidence="1" id="KW-0175">Coiled coil</keyword>
<accession>A0A3M7P996</accession>
<dbReference type="GO" id="GO:0003725">
    <property type="term" value="F:double-stranded RNA binding"/>
    <property type="evidence" value="ECO:0007669"/>
    <property type="project" value="InterPro"/>
</dbReference>
<dbReference type="Pfam" id="PF06658">
    <property type="entry name" value="DUF1168"/>
    <property type="match status" value="1"/>
</dbReference>
<feature type="region of interest" description="Disordered" evidence="2">
    <location>
        <begin position="150"/>
        <end position="177"/>
    </location>
</feature>
<feature type="compositionally biased region" description="Basic and acidic residues" evidence="2">
    <location>
        <begin position="24"/>
        <end position="37"/>
    </location>
</feature>
<proteinExistence type="predicted"/>
<dbReference type="GO" id="GO:0004860">
    <property type="term" value="F:protein kinase inhibitor activity"/>
    <property type="evidence" value="ECO:0007669"/>
    <property type="project" value="TreeGrafter"/>
</dbReference>
<organism evidence="3 4">
    <name type="scientific">Brachionus plicatilis</name>
    <name type="common">Marine rotifer</name>
    <name type="synonym">Brachionus muelleri</name>
    <dbReference type="NCBI Taxonomy" id="10195"/>
    <lineage>
        <taxon>Eukaryota</taxon>
        <taxon>Metazoa</taxon>
        <taxon>Spiralia</taxon>
        <taxon>Gnathifera</taxon>
        <taxon>Rotifera</taxon>
        <taxon>Eurotatoria</taxon>
        <taxon>Monogononta</taxon>
        <taxon>Pseudotrocha</taxon>
        <taxon>Ploima</taxon>
        <taxon>Brachionidae</taxon>
        <taxon>Brachionus</taxon>
    </lineage>
</organism>
<feature type="coiled-coil region" evidence="1">
    <location>
        <begin position="90"/>
        <end position="139"/>
    </location>
</feature>
<dbReference type="PANTHER" id="PTHR13507:SF0">
    <property type="entry name" value="PRKR-INTERACTING PROTEIN 1"/>
    <property type="match status" value="1"/>
</dbReference>
<name>A0A3M7P996_BRAPC</name>
<dbReference type="EMBL" id="REGN01012356">
    <property type="protein sequence ID" value="RMZ95638.1"/>
    <property type="molecule type" value="Genomic_DNA"/>
</dbReference>
<comment type="caution">
    <text evidence="3">The sequence shown here is derived from an EMBL/GenBank/DDBJ whole genome shotgun (WGS) entry which is preliminary data.</text>
</comment>
<dbReference type="PANTHER" id="PTHR13507">
    <property type="entry name" value="PRKR-INTERACTING PROTEIN 1"/>
    <property type="match status" value="1"/>
</dbReference>
<dbReference type="Proteomes" id="UP000276133">
    <property type="component" value="Unassembled WGS sequence"/>
</dbReference>
<protein>
    <submittedName>
        <fullName evidence="3">PRKR-interacting 1-like protein</fullName>
    </submittedName>
</protein>